<organism evidence="1">
    <name type="scientific">Phage sp. ctesc4</name>
    <dbReference type="NCBI Taxonomy" id="2828008"/>
    <lineage>
        <taxon>Viruses</taxon>
    </lineage>
</organism>
<protein>
    <submittedName>
        <fullName evidence="1">Uncharacterized protein</fullName>
    </submittedName>
</protein>
<accession>A0A8S5TCN6</accession>
<evidence type="ECO:0000313" key="1">
    <source>
        <dbReference type="EMBL" id="DAF61061.1"/>
    </source>
</evidence>
<dbReference type="EMBL" id="BK032802">
    <property type="protein sequence ID" value="DAF61061.1"/>
    <property type="molecule type" value="Genomic_DNA"/>
</dbReference>
<sequence length="124" mass="13989">MLEHYNIDIVKTLTVGDYPPPAMLVKLIDELPVGSRYVAKKLGDNRFLGRTRDTVVLEDTYDLIQALMKGLAGGKVPIEPYPRPKAKTAEDVRRESEGLSLRELVSWGESLGLVEWEEVDFDDE</sequence>
<reference evidence="1" key="1">
    <citation type="journal article" date="2021" name="Proc. Natl. Acad. Sci. U.S.A.">
        <title>A Catalog of Tens of Thousands of Viruses from Human Metagenomes Reveals Hidden Associations with Chronic Diseases.</title>
        <authorList>
            <person name="Tisza M.J."/>
            <person name="Buck C.B."/>
        </authorList>
    </citation>
    <scope>NUCLEOTIDE SEQUENCE</scope>
    <source>
        <strain evidence="1">Ctesc4</strain>
    </source>
</reference>
<proteinExistence type="predicted"/>
<name>A0A8S5TCN6_9VIRU</name>